<dbReference type="RefSeq" id="WP_094364976.1">
    <property type="nucleotide sequence ID" value="NZ_NMVQ01000044.1"/>
</dbReference>
<name>A0A255GRW3_9ACTN</name>
<comment type="caution">
    <text evidence="1">The sequence shown here is derived from an EMBL/GenBank/DDBJ whole genome shotgun (WGS) entry which is preliminary data.</text>
</comment>
<keyword evidence="1" id="KW-0830">Ubiquinone</keyword>
<dbReference type="CDD" id="cd02440">
    <property type="entry name" value="AdoMet_MTases"/>
    <property type="match status" value="1"/>
</dbReference>
<dbReference type="Gene3D" id="3.40.50.150">
    <property type="entry name" value="Vaccinia Virus protein VP39"/>
    <property type="match status" value="1"/>
</dbReference>
<dbReference type="OrthoDB" id="9797252at2"/>
<dbReference type="Proteomes" id="UP000216311">
    <property type="component" value="Unassembled WGS sequence"/>
</dbReference>
<dbReference type="InterPro" id="IPR029063">
    <property type="entry name" value="SAM-dependent_MTases_sf"/>
</dbReference>
<reference evidence="1 2" key="1">
    <citation type="submission" date="2017-07" db="EMBL/GenBank/DDBJ databases">
        <title>Draft whole genome sequences of clinical Proprionibacteriaceae strains.</title>
        <authorList>
            <person name="Bernier A.-M."/>
            <person name="Bernard K."/>
            <person name="Domingo M.-C."/>
        </authorList>
    </citation>
    <scope>NUCLEOTIDE SEQUENCE [LARGE SCALE GENOMIC DNA]</scope>
    <source>
        <strain evidence="1 2">NML 130396</strain>
    </source>
</reference>
<dbReference type="AlphaFoldDB" id="A0A255GRW3"/>
<accession>A0A255GRW3</accession>
<keyword evidence="1" id="KW-0808">Transferase</keyword>
<keyword evidence="1" id="KW-0489">Methyltransferase</keyword>
<evidence type="ECO:0000313" key="1">
    <source>
        <dbReference type="EMBL" id="OYO18311.1"/>
    </source>
</evidence>
<evidence type="ECO:0000313" key="2">
    <source>
        <dbReference type="Proteomes" id="UP000216311"/>
    </source>
</evidence>
<gene>
    <name evidence="1" type="ORF">CGZ93_15045</name>
</gene>
<organism evidence="1 2">
    <name type="scientific">Enemella dayhoffiae</name>
    <dbReference type="NCBI Taxonomy" id="2016507"/>
    <lineage>
        <taxon>Bacteria</taxon>
        <taxon>Bacillati</taxon>
        <taxon>Actinomycetota</taxon>
        <taxon>Actinomycetes</taxon>
        <taxon>Propionibacteriales</taxon>
        <taxon>Propionibacteriaceae</taxon>
        <taxon>Enemella</taxon>
    </lineage>
</organism>
<protein>
    <submittedName>
        <fullName evidence="1">Ubiquinone biosynthesis methyltransferase UbiE</fullName>
    </submittedName>
</protein>
<sequence>MSTTEAFDRGSRRYDLLVSLNPGYHQHLRSAAAELARRIAGRRGDRVGWRLLDLACGSGASTRALVEAAPAGSRIEGLDASNGMLERARAKRWPDGVSFTQAVSGELAVERFAPGSHDGIFSAYLFRNVSEDRRDLAVREAYDLLAPGGWLVVQEYSVRGRWRAEVSWTAVCWLVIIPLAMLLDRNRSLYAYLWRSVLDFDTTAQFMDRLTRAGFTDVATRTVPGWQRGILHTFVARRPEESA</sequence>
<proteinExistence type="predicted"/>
<dbReference type="EMBL" id="NMVQ01000044">
    <property type="protein sequence ID" value="OYO18311.1"/>
    <property type="molecule type" value="Genomic_DNA"/>
</dbReference>
<dbReference type="GO" id="GO:0032259">
    <property type="term" value="P:methylation"/>
    <property type="evidence" value="ECO:0007669"/>
    <property type="project" value="UniProtKB-KW"/>
</dbReference>
<dbReference type="Pfam" id="PF01209">
    <property type="entry name" value="Ubie_methyltran"/>
    <property type="match status" value="1"/>
</dbReference>
<dbReference type="SUPFAM" id="SSF53335">
    <property type="entry name" value="S-adenosyl-L-methionine-dependent methyltransferases"/>
    <property type="match status" value="1"/>
</dbReference>
<keyword evidence="2" id="KW-1185">Reference proteome</keyword>
<dbReference type="GO" id="GO:0008168">
    <property type="term" value="F:methyltransferase activity"/>
    <property type="evidence" value="ECO:0007669"/>
    <property type="project" value="UniProtKB-KW"/>
</dbReference>
<dbReference type="PANTHER" id="PTHR43591">
    <property type="entry name" value="METHYLTRANSFERASE"/>
    <property type="match status" value="1"/>
</dbReference>